<keyword evidence="2" id="KW-1185">Reference proteome</keyword>
<name>A0AAV3XK27_9CYAN</name>
<dbReference type="EMBL" id="BLAY01000193">
    <property type="protein sequence ID" value="GET43013.1"/>
    <property type="molecule type" value="Genomic_DNA"/>
</dbReference>
<dbReference type="AlphaFoldDB" id="A0AAV3XK27"/>
<gene>
    <name evidence="1" type="ORF">MiSe_78330</name>
</gene>
<protein>
    <submittedName>
        <fullName evidence="1">Uncharacterized protein</fullName>
    </submittedName>
</protein>
<dbReference type="Proteomes" id="UP001050975">
    <property type="component" value="Unassembled WGS sequence"/>
</dbReference>
<comment type="caution">
    <text evidence="1">The sequence shown here is derived from an EMBL/GenBank/DDBJ whole genome shotgun (WGS) entry which is preliminary data.</text>
</comment>
<evidence type="ECO:0000313" key="1">
    <source>
        <dbReference type="EMBL" id="GET43013.1"/>
    </source>
</evidence>
<accession>A0AAV3XK27</accession>
<reference evidence="1" key="1">
    <citation type="submission" date="2019-10" db="EMBL/GenBank/DDBJ databases">
        <title>Draft genome sequece of Microseira wollei NIES-4236.</title>
        <authorList>
            <person name="Yamaguchi H."/>
            <person name="Suzuki S."/>
            <person name="Kawachi M."/>
        </authorList>
    </citation>
    <scope>NUCLEOTIDE SEQUENCE</scope>
    <source>
        <strain evidence="1">NIES-4236</strain>
    </source>
</reference>
<sequence length="86" mass="9974">MLLMPSRYQQENLETMLGLFLEAQGHPLPQHSQTKSKIASRFLNLNCWPTRKLIPTIRPHILKQILASSPRGPWPFIQVIIEMKTL</sequence>
<evidence type="ECO:0000313" key="2">
    <source>
        <dbReference type="Proteomes" id="UP001050975"/>
    </source>
</evidence>
<proteinExistence type="predicted"/>
<organism evidence="1 2">
    <name type="scientific">Microseira wollei NIES-4236</name>
    <dbReference type="NCBI Taxonomy" id="2530354"/>
    <lineage>
        <taxon>Bacteria</taxon>
        <taxon>Bacillati</taxon>
        <taxon>Cyanobacteriota</taxon>
        <taxon>Cyanophyceae</taxon>
        <taxon>Oscillatoriophycideae</taxon>
        <taxon>Aerosakkonematales</taxon>
        <taxon>Aerosakkonemataceae</taxon>
        <taxon>Microseira</taxon>
    </lineage>
</organism>